<dbReference type="SUPFAM" id="SSF53056">
    <property type="entry name" value="beta-carbonic anhydrase, cab"/>
    <property type="match status" value="1"/>
</dbReference>
<accession>A0ABP0J213</accession>
<feature type="non-terminal residue" evidence="9">
    <location>
        <position position="1"/>
    </location>
</feature>
<organism evidence="9 10">
    <name type="scientific">Durusdinium trenchii</name>
    <dbReference type="NCBI Taxonomy" id="1381693"/>
    <lineage>
        <taxon>Eukaryota</taxon>
        <taxon>Sar</taxon>
        <taxon>Alveolata</taxon>
        <taxon>Dinophyceae</taxon>
        <taxon>Suessiales</taxon>
        <taxon>Symbiodiniaceae</taxon>
        <taxon>Durusdinium</taxon>
    </lineage>
</organism>
<keyword evidence="6 8" id="KW-0456">Lyase</keyword>
<sequence length="284" mass="32035">SPKAAQRQSRGLHGSCTLEHKHTDQCRHFSTADEMKRKVDEYMKEHGDDVPELKGSHPELEDVLAGNQAWVDKMNETDPDFFKRLTPQNPRYLYLGCSDARVDPIQLMGLEYGALFVHRNVGNQVAPNDLNILSVIDFSVNVLKVPHIVVCGHYDCGAVRGSVAKPDAGGLGLVENWLRNIRDVARLHHDELKALPDPETRHRRLVELNVMEQCLNVLKVGTVQRARMKSHVIGQTEVTLPRVHGLVFDPADGVLHKLKVDFGKVEQYGDLYDLYQVPDWAKSQ</sequence>
<evidence type="ECO:0000313" key="9">
    <source>
        <dbReference type="EMBL" id="CAK9008368.1"/>
    </source>
</evidence>
<dbReference type="SMART" id="SM00947">
    <property type="entry name" value="Pro_CA"/>
    <property type="match status" value="1"/>
</dbReference>
<dbReference type="PANTHER" id="PTHR11002">
    <property type="entry name" value="CARBONIC ANHYDRASE"/>
    <property type="match status" value="1"/>
</dbReference>
<name>A0ABP0J213_9DINO</name>
<comment type="cofactor">
    <cofactor evidence="1">
        <name>Zn(2+)</name>
        <dbReference type="ChEBI" id="CHEBI:29105"/>
    </cofactor>
</comment>
<evidence type="ECO:0000256" key="3">
    <source>
        <dbReference type="ARBA" id="ARBA00012925"/>
    </source>
</evidence>
<dbReference type="PANTHER" id="PTHR11002:SF76">
    <property type="entry name" value="CARBONIC ANHYDRASE"/>
    <property type="match status" value="1"/>
</dbReference>
<protein>
    <recommendedName>
        <fullName evidence="3 8">Carbonic anhydrase</fullName>
        <ecNumber evidence="3 8">4.2.1.1</ecNumber>
    </recommendedName>
    <alternativeName>
        <fullName evidence="8">Carbonate dehydratase</fullName>
    </alternativeName>
</protein>
<dbReference type="EMBL" id="CAXAMM010005731">
    <property type="protein sequence ID" value="CAK9008368.1"/>
    <property type="molecule type" value="Genomic_DNA"/>
</dbReference>
<dbReference type="InterPro" id="IPR036874">
    <property type="entry name" value="Carbonic_anhydrase_sf"/>
</dbReference>
<keyword evidence="4" id="KW-0479">Metal-binding</keyword>
<gene>
    <name evidence="9" type="ORF">SCF082_LOCUS9828</name>
</gene>
<dbReference type="Gene3D" id="3.40.1050.10">
    <property type="entry name" value="Carbonic anhydrase"/>
    <property type="match status" value="1"/>
</dbReference>
<comment type="caution">
    <text evidence="9">The sequence shown here is derived from an EMBL/GenBank/DDBJ whole genome shotgun (WGS) entry which is preliminary data.</text>
</comment>
<evidence type="ECO:0000256" key="1">
    <source>
        <dbReference type="ARBA" id="ARBA00001947"/>
    </source>
</evidence>
<dbReference type="Pfam" id="PF00484">
    <property type="entry name" value="Pro_CA"/>
    <property type="match status" value="1"/>
</dbReference>
<evidence type="ECO:0000313" key="10">
    <source>
        <dbReference type="Proteomes" id="UP001642464"/>
    </source>
</evidence>
<comment type="catalytic activity">
    <reaction evidence="7 8">
        <text>hydrogencarbonate + H(+) = CO2 + H2O</text>
        <dbReference type="Rhea" id="RHEA:10748"/>
        <dbReference type="ChEBI" id="CHEBI:15377"/>
        <dbReference type="ChEBI" id="CHEBI:15378"/>
        <dbReference type="ChEBI" id="CHEBI:16526"/>
        <dbReference type="ChEBI" id="CHEBI:17544"/>
        <dbReference type="EC" id="4.2.1.1"/>
    </reaction>
</comment>
<proteinExistence type="inferred from homology"/>
<keyword evidence="10" id="KW-1185">Reference proteome</keyword>
<comment type="function">
    <text evidence="8">Reversible hydration of carbon dioxide.</text>
</comment>
<evidence type="ECO:0000256" key="8">
    <source>
        <dbReference type="RuleBase" id="RU003956"/>
    </source>
</evidence>
<reference evidence="9 10" key="1">
    <citation type="submission" date="2024-02" db="EMBL/GenBank/DDBJ databases">
        <authorList>
            <person name="Chen Y."/>
            <person name="Shah S."/>
            <person name="Dougan E. K."/>
            <person name="Thang M."/>
            <person name="Chan C."/>
        </authorList>
    </citation>
    <scope>NUCLEOTIDE SEQUENCE [LARGE SCALE GENOMIC DNA]</scope>
</reference>
<evidence type="ECO:0000256" key="2">
    <source>
        <dbReference type="ARBA" id="ARBA00006217"/>
    </source>
</evidence>
<evidence type="ECO:0000256" key="6">
    <source>
        <dbReference type="ARBA" id="ARBA00023239"/>
    </source>
</evidence>
<evidence type="ECO:0000256" key="5">
    <source>
        <dbReference type="ARBA" id="ARBA00022833"/>
    </source>
</evidence>
<evidence type="ECO:0000256" key="7">
    <source>
        <dbReference type="ARBA" id="ARBA00048348"/>
    </source>
</evidence>
<dbReference type="CDD" id="cd00883">
    <property type="entry name" value="beta_CA_cladeA"/>
    <property type="match status" value="1"/>
</dbReference>
<dbReference type="Proteomes" id="UP001642464">
    <property type="component" value="Unassembled WGS sequence"/>
</dbReference>
<evidence type="ECO:0000256" key="4">
    <source>
        <dbReference type="ARBA" id="ARBA00022723"/>
    </source>
</evidence>
<comment type="similarity">
    <text evidence="2 8">Belongs to the beta-class carbonic anhydrase family.</text>
</comment>
<keyword evidence="5 8" id="KW-0862">Zinc</keyword>
<dbReference type="EC" id="4.2.1.1" evidence="3 8"/>
<dbReference type="InterPro" id="IPR001765">
    <property type="entry name" value="Carbonic_anhydrase"/>
</dbReference>